<dbReference type="AlphaFoldDB" id="A0A091BFA0"/>
<organism evidence="3 4">
    <name type="scientific">Arenimonas composti TR7-09 = DSM 18010</name>
    <dbReference type="NCBI Taxonomy" id="1121013"/>
    <lineage>
        <taxon>Bacteria</taxon>
        <taxon>Pseudomonadati</taxon>
        <taxon>Pseudomonadota</taxon>
        <taxon>Gammaproteobacteria</taxon>
        <taxon>Lysobacterales</taxon>
        <taxon>Lysobacteraceae</taxon>
        <taxon>Arenimonas</taxon>
    </lineage>
</organism>
<evidence type="ECO:0000256" key="1">
    <source>
        <dbReference type="SAM" id="MobiDB-lite"/>
    </source>
</evidence>
<dbReference type="Gene3D" id="1.10.260.40">
    <property type="entry name" value="lambda repressor-like DNA-binding domains"/>
    <property type="match status" value="1"/>
</dbReference>
<dbReference type="Proteomes" id="UP000029391">
    <property type="component" value="Unassembled WGS sequence"/>
</dbReference>
<dbReference type="OrthoDB" id="9772064at2"/>
<feature type="domain" description="HTH cro/C1-type" evidence="2">
    <location>
        <begin position="17"/>
        <end position="72"/>
    </location>
</feature>
<dbReference type="InterPro" id="IPR010982">
    <property type="entry name" value="Lambda_DNA-bd_dom_sf"/>
</dbReference>
<dbReference type="CDD" id="cd00093">
    <property type="entry name" value="HTH_XRE"/>
    <property type="match status" value="1"/>
</dbReference>
<dbReference type="SMART" id="SM00530">
    <property type="entry name" value="HTH_XRE"/>
    <property type="match status" value="1"/>
</dbReference>
<dbReference type="RefSeq" id="WP_051239523.1">
    <property type="nucleotide sequence ID" value="NZ_AUFF01000002.1"/>
</dbReference>
<dbReference type="STRING" id="1121013.GCA_000426365_01032"/>
<dbReference type="Pfam" id="PF01381">
    <property type="entry name" value="HTH_3"/>
    <property type="match status" value="1"/>
</dbReference>
<name>A0A091BFA0_9GAMM</name>
<proteinExistence type="predicted"/>
<sequence length="155" mass="17283">MGDRHLPDLAADFHVRLRKARRYARLTQSAVAAACGVSRNAVTHWEHPEGTRPTLAHLSCVAHVTGVAFEWLCTGRGRMVYQALDDREEAGVLLRYCAQDETEERILVDLRRLSYAQTLAIAALVSSLAREAAGSDEPPRRQPPLRPSRRIGEDD</sequence>
<dbReference type="EMBL" id="AWXU01000007">
    <property type="protein sequence ID" value="KFN51383.1"/>
    <property type="molecule type" value="Genomic_DNA"/>
</dbReference>
<keyword evidence="4" id="KW-1185">Reference proteome</keyword>
<reference evidence="3 4" key="1">
    <citation type="submission" date="2013-09" db="EMBL/GenBank/DDBJ databases">
        <title>Genome sequencing of Arenimonas composti.</title>
        <authorList>
            <person name="Chen F."/>
            <person name="Wang G."/>
        </authorList>
    </citation>
    <scope>NUCLEOTIDE SEQUENCE [LARGE SCALE GENOMIC DNA]</scope>
    <source>
        <strain evidence="3 4">TR7-09</strain>
    </source>
</reference>
<evidence type="ECO:0000259" key="2">
    <source>
        <dbReference type="PROSITE" id="PS50943"/>
    </source>
</evidence>
<dbReference type="GO" id="GO:0003677">
    <property type="term" value="F:DNA binding"/>
    <property type="evidence" value="ECO:0007669"/>
    <property type="project" value="InterPro"/>
</dbReference>
<comment type="caution">
    <text evidence="3">The sequence shown here is derived from an EMBL/GenBank/DDBJ whole genome shotgun (WGS) entry which is preliminary data.</text>
</comment>
<evidence type="ECO:0000313" key="3">
    <source>
        <dbReference type="EMBL" id="KFN51383.1"/>
    </source>
</evidence>
<accession>A0A091BFA0</accession>
<dbReference type="InterPro" id="IPR001387">
    <property type="entry name" value="Cro/C1-type_HTH"/>
</dbReference>
<protein>
    <recommendedName>
        <fullName evidence="2">HTH cro/C1-type domain-containing protein</fullName>
    </recommendedName>
</protein>
<dbReference type="SUPFAM" id="SSF47413">
    <property type="entry name" value="lambda repressor-like DNA-binding domains"/>
    <property type="match status" value="1"/>
</dbReference>
<feature type="region of interest" description="Disordered" evidence="1">
    <location>
        <begin position="130"/>
        <end position="155"/>
    </location>
</feature>
<gene>
    <name evidence="3" type="ORF">P873_03700</name>
</gene>
<dbReference type="eggNOG" id="COG1396">
    <property type="taxonomic scope" value="Bacteria"/>
</dbReference>
<evidence type="ECO:0000313" key="4">
    <source>
        <dbReference type="Proteomes" id="UP000029391"/>
    </source>
</evidence>
<dbReference type="PROSITE" id="PS50943">
    <property type="entry name" value="HTH_CROC1"/>
    <property type="match status" value="1"/>
</dbReference>